<dbReference type="SUPFAM" id="SSF52151">
    <property type="entry name" value="FabD/lysophospholipase-like"/>
    <property type="match status" value="1"/>
</dbReference>
<dbReference type="InterPro" id="IPR016035">
    <property type="entry name" value="Acyl_Trfase/lysoPLipase"/>
</dbReference>
<evidence type="ECO:0000256" key="2">
    <source>
        <dbReference type="PROSITE-ProRule" id="PRU01161"/>
    </source>
</evidence>
<keyword evidence="1 2" id="KW-0443">Lipid metabolism</keyword>
<evidence type="ECO:0000259" key="4">
    <source>
        <dbReference type="PROSITE" id="PS51635"/>
    </source>
</evidence>
<dbReference type="Proteomes" id="UP001284601">
    <property type="component" value="Unassembled WGS sequence"/>
</dbReference>
<evidence type="ECO:0000313" key="6">
    <source>
        <dbReference type="Proteomes" id="UP001284601"/>
    </source>
</evidence>
<dbReference type="RefSeq" id="WP_318595075.1">
    <property type="nucleotide sequence ID" value="NZ_JAWSTH010000001.1"/>
</dbReference>
<keyword evidence="2" id="KW-0378">Hydrolase</keyword>
<dbReference type="InterPro" id="IPR002641">
    <property type="entry name" value="PNPLA_dom"/>
</dbReference>
<organism evidence="5 6">
    <name type="scientific">Conexibacter stalactiti</name>
    <dbReference type="NCBI Taxonomy" id="1940611"/>
    <lineage>
        <taxon>Bacteria</taxon>
        <taxon>Bacillati</taxon>
        <taxon>Actinomycetota</taxon>
        <taxon>Thermoleophilia</taxon>
        <taxon>Solirubrobacterales</taxon>
        <taxon>Conexibacteraceae</taxon>
        <taxon>Conexibacter</taxon>
    </lineage>
</organism>
<dbReference type="InterPro" id="IPR024282">
    <property type="entry name" value="DUF3376"/>
</dbReference>
<keyword evidence="6" id="KW-1185">Reference proteome</keyword>
<dbReference type="Gene3D" id="3.40.1090.10">
    <property type="entry name" value="Cytosolic phospholipase A2 catalytic domain"/>
    <property type="match status" value="1"/>
</dbReference>
<name>A0ABU4HHN8_9ACTN</name>
<proteinExistence type="predicted"/>
<keyword evidence="2" id="KW-0442">Lipid degradation</keyword>
<dbReference type="Pfam" id="PF11856">
    <property type="entry name" value="DUF3376"/>
    <property type="match status" value="1"/>
</dbReference>
<feature type="domain" description="PNPLA" evidence="4">
    <location>
        <begin position="21"/>
        <end position="259"/>
    </location>
</feature>
<reference evidence="5 6" key="2">
    <citation type="submission" date="2023-10" db="EMBL/GenBank/DDBJ databases">
        <authorList>
            <person name="Han X.F."/>
        </authorList>
    </citation>
    <scope>NUCLEOTIDE SEQUENCE [LARGE SCALE GENOMIC DNA]</scope>
    <source>
        <strain evidence="5 6">KCTC 39840</strain>
    </source>
</reference>
<feature type="short sequence motif" description="DGA/G" evidence="2">
    <location>
        <begin position="246"/>
        <end position="248"/>
    </location>
</feature>
<dbReference type="Pfam" id="PF01734">
    <property type="entry name" value="Patatin"/>
    <property type="match status" value="1"/>
</dbReference>
<feature type="active site" description="Nucleophile" evidence="2">
    <location>
        <position position="83"/>
    </location>
</feature>
<sequence length="849" mass="91038">MNDGQPKAQVDTDTEEVRLVLALNGGVSLAVWMGGVTVELDSARRARSFGSGAAGESGSGRLYATLCEAFRRELVIDIMSGSSAGGINGALLGAAIVHRRPLTAEFVRGRWLDLGDFGRLLQRREADAPQSLMQGDLFAADLRAAFTTLLDGPAQAGLPAIEVKLDVTTTDVAGEPHAFRDAWRRTLTAREHRARFRFRTTADYGVEQLAAAARASASFPFAFEPVQLRGRARELAGLTSERWALDGGLLDNAPIAAALALVPTRPATREVQRYVLYVNADPPPEVGEEPPGSDRPDSQPTLRQLPIAVVELPRQAPFVDQLSAIERALRPARLGADAPVLKLLQLDAAALAAVAGPLLPTYRRRRLLQSLQELIGDGDVVDDVYVDYADDTAAIPWLPDRLDVDADGPWQWGMSPAQRFLHLLLDVLRDALAADPPVEDRGELLNARMAIDSALQEVYREQAEVASGVAELRATAPAPTPAETVAAAMALVQAYDPRSSLRDAATAVRSALQPGGRAATLLFGPPAADADDRWFETLLARALAIEVVRRALDGGEEEVETTQQLRFAQLTPFAPTPILDPQPVDRATVRRSPREKLTGIDLGHFAAFYRRSWRVNDFMWGRLDAAARIADILVSQERARRLPDGAVAAALADGLLPDGAGAEHRWLVAEALAERAGAPPPSARPTSGPLHPGELEGLRQTLRGALADDLADSGGTAAFTRAVCARAIQLEVLREELPLLVAESNGDAQLGAGAEPLRLPFEDGIEAIVRALRAAPTLPQRLRSPEEASSRLAVGTIAHAGVVALGMLRTARVPLAKALGPLRAVALPLSRGAGRERLARLVGWLRRRL</sequence>
<feature type="active site" description="Proton acceptor" evidence="2">
    <location>
        <position position="246"/>
    </location>
</feature>
<gene>
    <name evidence="5" type="ORF">R7226_00610</name>
</gene>
<comment type="caution">
    <text evidence="2">Lacks conserved residue(s) required for the propagation of feature annotation.</text>
</comment>
<protein>
    <submittedName>
        <fullName evidence="5">DUF3376 domain-containing protein</fullName>
    </submittedName>
</protein>
<evidence type="ECO:0000256" key="3">
    <source>
        <dbReference type="SAM" id="MobiDB-lite"/>
    </source>
</evidence>
<reference evidence="6" key="1">
    <citation type="submission" date="2023-07" db="EMBL/GenBank/DDBJ databases">
        <title>Conexibacter stalactiti sp. nov., isolated from stalactites in a lava cave and emended description of the genus Conexibacter.</title>
        <authorList>
            <person name="Lee S.D."/>
        </authorList>
    </citation>
    <scope>NUCLEOTIDE SEQUENCE [LARGE SCALE GENOMIC DNA]</scope>
    <source>
        <strain evidence="6">KCTC 39840</strain>
    </source>
</reference>
<evidence type="ECO:0000256" key="1">
    <source>
        <dbReference type="ARBA" id="ARBA00023098"/>
    </source>
</evidence>
<feature type="short sequence motif" description="GXSXG" evidence="2">
    <location>
        <begin position="81"/>
        <end position="85"/>
    </location>
</feature>
<accession>A0ABU4HHN8</accession>
<comment type="caution">
    <text evidence="5">The sequence shown here is derived from an EMBL/GenBank/DDBJ whole genome shotgun (WGS) entry which is preliminary data.</text>
</comment>
<evidence type="ECO:0000313" key="5">
    <source>
        <dbReference type="EMBL" id="MDW5592817.1"/>
    </source>
</evidence>
<dbReference type="PROSITE" id="PS51635">
    <property type="entry name" value="PNPLA"/>
    <property type="match status" value="1"/>
</dbReference>
<dbReference type="EMBL" id="JAWSTH010000001">
    <property type="protein sequence ID" value="MDW5592817.1"/>
    <property type="molecule type" value="Genomic_DNA"/>
</dbReference>
<feature type="region of interest" description="Disordered" evidence="3">
    <location>
        <begin position="280"/>
        <end position="300"/>
    </location>
</feature>